<protein>
    <recommendedName>
        <fullName evidence="2 5">Methionyl-tRNA formyltransferase</fullName>
        <ecNumber evidence="2 5">2.1.2.9</ecNumber>
    </recommendedName>
</protein>
<dbReference type="InterPro" id="IPR011034">
    <property type="entry name" value="Formyl_transferase-like_C_sf"/>
</dbReference>
<dbReference type="PANTHER" id="PTHR11138">
    <property type="entry name" value="METHIONYL-TRNA FORMYLTRANSFERASE"/>
    <property type="match status" value="1"/>
</dbReference>
<keyword evidence="3 5" id="KW-0808">Transferase</keyword>
<dbReference type="InterPro" id="IPR036477">
    <property type="entry name" value="Formyl_transf_N_sf"/>
</dbReference>
<evidence type="ECO:0000313" key="9">
    <source>
        <dbReference type="Proteomes" id="UP000230232"/>
    </source>
</evidence>
<dbReference type="NCBIfam" id="TIGR00460">
    <property type="entry name" value="fmt"/>
    <property type="match status" value="1"/>
</dbReference>
<dbReference type="InterPro" id="IPR005793">
    <property type="entry name" value="Formyl_trans_C"/>
</dbReference>
<dbReference type="EMBL" id="PCXO01000005">
    <property type="protein sequence ID" value="PIR41513.1"/>
    <property type="molecule type" value="Genomic_DNA"/>
</dbReference>
<feature type="domain" description="Formyl transferase N-terminal" evidence="6">
    <location>
        <begin position="11"/>
        <end position="179"/>
    </location>
</feature>
<evidence type="ECO:0000256" key="3">
    <source>
        <dbReference type="ARBA" id="ARBA00022679"/>
    </source>
</evidence>
<evidence type="ECO:0000256" key="1">
    <source>
        <dbReference type="ARBA" id="ARBA00010699"/>
    </source>
</evidence>
<dbReference type="InterPro" id="IPR005794">
    <property type="entry name" value="Fmt"/>
</dbReference>
<evidence type="ECO:0000259" key="6">
    <source>
        <dbReference type="Pfam" id="PF00551"/>
    </source>
</evidence>
<gene>
    <name evidence="5" type="primary">fmt</name>
    <name evidence="8" type="ORF">COV31_01420</name>
</gene>
<evidence type="ECO:0000256" key="2">
    <source>
        <dbReference type="ARBA" id="ARBA00012261"/>
    </source>
</evidence>
<comment type="similarity">
    <text evidence="1 5">Belongs to the Fmt family.</text>
</comment>
<feature type="domain" description="Formyl transferase C-terminal" evidence="7">
    <location>
        <begin position="209"/>
        <end position="305"/>
    </location>
</feature>
<comment type="catalytic activity">
    <reaction evidence="5">
        <text>L-methionyl-tRNA(fMet) + (6R)-10-formyltetrahydrofolate = N-formyl-L-methionyl-tRNA(fMet) + (6S)-5,6,7,8-tetrahydrofolate + H(+)</text>
        <dbReference type="Rhea" id="RHEA:24380"/>
        <dbReference type="Rhea" id="RHEA-COMP:9952"/>
        <dbReference type="Rhea" id="RHEA-COMP:9953"/>
        <dbReference type="ChEBI" id="CHEBI:15378"/>
        <dbReference type="ChEBI" id="CHEBI:57453"/>
        <dbReference type="ChEBI" id="CHEBI:78530"/>
        <dbReference type="ChEBI" id="CHEBI:78844"/>
        <dbReference type="ChEBI" id="CHEBI:195366"/>
        <dbReference type="EC" id="2.1.2.9"/>
    </reaction>
</comment>
<reference evidence="8 9" key="1">
    <citation type="submission" date="2017-09" db="EMBL/GenBank/DDBJ databases">
        <title>Depth-based differentiation of microbial function through sediment-hosted aquifers and enrichment of novel symbionts in the deep terrestrial subsurface.</title>
        <authorList>
            <person name="Probst A.J."/>
            <person name="Ladd B."/>
            <person name="Jarett J.K."/>
            <person name="Geller-Mcgrath D.E."/>
            <person name="Sieber C.M."/>
            <person name="Emerson J.B."/>
            <person name="Anantharaman K."/>
            <person name="Thomas B.C."/>
            <person name="Malmstrom R."/>
            <person name="Stieglmeier M."/>
            <person name="Klingl A."/>
            <person name="Woyke T."/>
            <person name="Ryan C.M."/>
            <person name="Banfield J.F."/>
        </authorList>
    </citation>
    <scope>NUCLEOTIDE SEQUENCE [LARGE SCALE GENOMIC DNA]</scope>
    <source>
        <strain evidence="8">CG10_big_fil_rev_8_21_14_0_10_46_23</strain>
    </source>
</reference>
<dbReference type="SUPFAM" id="SSF50486">
    <property type="entry name" value="FMT C-terminal domain-like"/>
    <property type="match status" value="1"/>
</dbReference>
<dbReference type="InterPro" id="IPR044135">
    <property type="entry name" value="Met-tRNA-FMT_C"/>
</dbReference>
<dbReference type="EC" id="2.1.2.9" evidence="2 5"/>
<keyword evidence="4 5" id="KW-0648">Protein biosynthesis</keyword>
<comment type="caution">
    <text evidence="8">The sequence shown here is derived from an EMBL/GenBank/DDBJ whole genome shotgun (WGS) entry which is preliminary data.</text>
</comment>
<organism evidence="8 9">
    <name type="scientific">Candidatus Yanofskybacteria bacterium CG10_big_fil_rev_8_21_14_0_10_46_23</name>
    <dbReference type="NCBI Taxonomy" id="1975098"/>
    <lineage>
        <taxon>Bacteria</taxon>
        <taxon>Candidatus Yanofskyibacteriota</taxon>
    </lineage>
</organism>
<dbReference type="CDD" id="cd08704">
    <property type="entry name" value="Met_tRNA_FMT_C"/>
    <property type="match status" value="1"/>
</dbReference>
<dbReference type="GO" id="GO:0004479">
    <property type="term" value="F:methionyl-tRNA formyltransferase activity"/>
    <property type="evidence" value="ECO:0007669"/>
    <property type="project" value="UniProtKB-UniRule"/>
</dbReference>
<dbReference type="InterPro" id="IPR002376">
    <property type="entry name" value="Formyl_transf_N"/>
</dbReference>
<feature type="binding site" evidence="5">
    <location>
        <begin position="114"/>
        <end position="117"/>
    </location>
    <ligand>
        <name>(6S)-5,6,7,8-tetrahydrofolate</name>
        <dbReference type="ChEBI" id="CHEBI:57453"/>
    </ligand>
</feature>
<dbReference type="HAMAP" id="MF_00182">
    <property type="entry name" value="Formyl_trans"/>
    <property type="match status" value="1"/>
</dbReference>
<dbReference type="CDD" id="cd08646">
    <property type="entry name" value="FMT_core_Met-tRNA-FMT_N"/>
    <property type="match status" value="1"/>
</dbReference>
<evidence type="ECO:0000256" key="5">
    <source>
        <dbReference type="HAMAP-Rule" id="MF_00182"/>
    </source>
</evidence>
<evidence type="ECO:0000256" key="4">
    <source>
        <dbReference type="ARBA" id="ARBA00022917"/>
    </source>
</evidence>
<evidence type="ECO:0000313" key="8">
    <source>
        <dbReference type="EMBL" id="PIR41513.1"/>
    </source>
</evidence>
<dbReference type="Pfam" id="PF02911">
    <property type="entry name" value="Formyl_trans_C"/>
    <property type="match status" value="1"/>
</dbReference>
<evidence type="ECO:0000259" key="7">
    <source>
        <dbReference type="Pfam" id="PF02911"/>
    </source>
</evidence>
<dbReference type="InterPro" id="IPR041711">
    <property type="entry name" value="Met-tRNA-FMT_N"/>
</dbReference>
<comment type="function">
    <text evidence="5">Attaches a formyl group to the free amino group of methionyl-tRNA(fMet). The formyl group appears to play a dual role in the initiator identity of N-formylmethionyl-tRNA by promoting its recognition by IF2 and preventing the misappropriation of this tRNA by the elongation apparatus.</text>
</comment>
<sequence length="314" mass="34445">MSKKIKIVFWGTPQLSLPILSSLLADSDLKIVGVVTNPDKPHGREKELTPSPTKVFAQNQGLAVYTPTTLKDNRFLPELTDLNPDICVVIAYGKIIPDSYLNIPRWGFINIHPSLLPKYRGPSPIQTAILNGDSETGISIIRLDSETDHGPILDQGKISIGPDMTSADLTEKLIALGAKLIGPTLKRYAQNELTPVIQNHAQASFTRKIDFSAGRIDWFQTGQKIVNQIRALGLEPGVWTTDPEGQILKILKARLTPTIAPGKPGQIIRTEDNLAVSAQDYLIEIEKIQPSGRKVLSGKEFINGYTGLIGKFLK</sequence>
<accession>A0A2H0R4S2</accession>
<dbReference type="Gene3D" id="3.40.50.12230">
    <property type="match status" value="1"/>
</dbReference>
<dbReference type="Pfam" id="PF00551">
    <property type="entry name" value="Formyl_trans_N"/>
    <property type="match status" value="1"/>
</dbReference>
<name>A0A2H0R4S2_9BACT</name>
<dbReference type="PANTHER" id="PTHR11138:SF5">
    <property type="entry name" value="METHIONYL-TRNA FORMYLTRANSFERASE, MITOCHONDRIAL"/>
    <property type="match status" value="1"/>
</dbReference>
<dbReference type="GO" id="GO:0005829">
    <property type="term" value="C:cytosol"/>
    <property type="evidence" value="ECO:0007669"/>
    <property type="project" value="TreeGrafter"/>
</dbReference>
<dbReference type="AlphaFoldDB" id="A0A2H0R4S2"/>
<proteinExistence type="inferred from homology"/>
<dbReference type="Proteomes" id="UP000230232">
    <property type="component" value="Unassembled WGS sequence"/>
</dbReference>
<dbReference type="SUPFAM" id="SSF53328">
    <property type="entry name" value="Formyltransferase"/>
    <property type="match status" value="1"/>
</dbReference>